<keyword evidence="2" id="KW-1185">Reference proteome</keyword>
<feature type="non-terminal residue" evidence="1">
    <location>
        <position position="69"/>
    </location>
</feature>
<evidence type="ECO:0000313" key="2">
    <source>
        <dbReference type="Proteomes" id="UP000479000"/>
    </source>
</evidence>
<evidence type="ECO:0000313" key="1">
    <source>
        <dbReference type="EMBL" id="CAB0000594.1"/>
    </source>
</evidence>
<gene>
    <name evidence="1" type="ORF">NTEN_LOCUS6381</name>
</gene>
<reference evidence="1 2" key="1">
    <citation type="submission" date="2020-02" db="EMBL/GenBank/DDBJ databases">
        <authorList>
            <person name="Ferguson B K."/>
        </authorList>
    </citation>
    <scope>NUCLEOTIDE SEQUENCE [LARGE SCALE GENOMIC DNA]</scope>
</reference>
<dbReference type="EMBL" id="CADCXU010009640">
    <property type="protein sequence ID" value="CAB0000594.1"/>
    <property type="molecule type" value="Genomic_DNA"/>
</dbReference>
<name>A0A6H5GB00_9HEMI</name>
<dbReference type="AlphaFoldDB" id="A0A6H5GB00"/>
<organism evidence="1 2">
    <name type="scientific">Nesidiocoris tenuis</name>
    <dbReference type="NCBI Taxonomy" id="355587"/>
    <lineage>
        <taxon>Eukaryota</taxon>
        <taxon>Metazoa</taxon>
        <taxon>Ecdysozoa</taxon>
        <taxon>Arthropoda</taxon>
        <taxon>Hexapoda</taxon>
        <taxon>Insecta</taxon>
        <taxon>Pterygota</taxon>
        <taxon>Neoptera</taxon>
        <taxon>Paraneoptera</taxon>
        <taxon>Hemiptera</taxon>
        <taxon>Heteroptera</taxon>
        <taxon>Panheteroptera</taxon>
        <taxon>Cimicomorpha</taxon>
        <taxon>Miridae</taxon>
        <taxon>Dicyphina</taxon>
        <taxon>Nesidiocoris</taxon>
    </lineage>
</organism>
<proteinExistence type="predicted"/>
<protein>
    <submittedName>
        <fullName evidence="1">Uncharacterized protein</fullName>
    </submittedName>
</protein>
<accession>A0A6H5GB00</accession>
<dbReference type="Proteomes" id="UP000479000">
    <property type="component" value="Unassembled WGS sequence"/>
</dbReference>
<sequence length="69" mass="8360">MTNLNIITFKYNIFKFVIFKRNFVYYLAVIEVSSGEYGYHNDRLMNAIENGRCRRWNQKTPEKDISKYP</sequence>